<comment type="similarity">
    <text evidence="1">Belongs to the LIMR family.</text>
</comment>
<dbReference type="AlphaFoldDB" id="A0A7R8H011"/>
<organism evidence="2 3">
    <name type="scientific">Lepeophtheirus salmonis</name>
    <name type="common">Salmon louse</name>
    <name type="synonym">Caligus salmonis</name>
    <dbReference type="NCBI Taxonomy" id="72036"/>
    <lineage>
        <taxon>Eukaryota</taxon>
        <taxon>Metazoa</taxon>
        <taxon>Ecdysozoa</taxon>
        <taxon>Arthropoda</taxon>
        <taxon>Crustacea</taxon>
        <taxon>Multicrustacea</taxon>
        <taxon>Hexanauplia</taxon>
        <taxon>Copepoda</taxon>
        <taxon>Siphonostomatoida</taxon>
        <taxon>Caligidae</taxon>
        <taxon>Lepeophtheirus</taxon>
    </lineage>
</organism>
<gene>
    <name evidence="2" type="ORF">LSAA_835</name>
</gene>
<accession>A0A7R8H011</accession>
<dbReference type="InterPro" id="IPR006876">
    <property type="entry name" value="LMBR1-like_membr_prot"/>
</dbReference>
<name>A0A7R8H011_LEPSM</name>
<dbReference type="PANTHER" id="PTHR12625:SF0">
    <property type="entry name" value="PROTEIN LILIPOD"/>
    <property type="match status" value="1"/>
</dbReference>
<keyword evidence="3" id="KW-1185">Reference proteome</keyword>
<dbReference type="GO" id="GO:0007165">
    <property type="term" value="P:signal transduction"/>
    <property type="evidence" value="ECO:0007669"/>
    <property type="project" value="TreeGrafter"/>
</dbReference>
<dbReference type="OrthoDB" id="5596951at2759"/>
<evidence type="ECO:0000313" key="3">
    <source>
        <dbReference type="Proteomes" id="UP000675881"/>
    </source>
</evidence>
<dbReference type="Proteomes" id="UP000675881">
    <property type="component" value="Chromosome 1"/>
</dbReference>
<dbReference type="PRINTS" id="PR01692">
    <property type="entry name" value="LIPOCALINIMR"/>
</dbReference>
<dbReference type="GO" id="GO:0004888">
    <property type="term" value="F:transmembrane signaling receptor activity"/>
    <property type="evidence" value="ECO:0007669"/>
    <property type="project" value="TreeGrafter"/>
</dbReference>
<proteinExistence type="inferred from homology"/>
<dbReference type="PANTHER" id="PTHR12625">
    <property type="entry name" value="LIPOCALIN-1 INTERACTING MEMBRANE RECEPTOR LIMR"/>
    <property type="match status" value="1"/>
</dbReference>
<dbReference type="GO" id="GO:0005886">
    <property type="term" value="C:plasma membrane"/>
    <property type="evidence" value="ECO:0007669"/>
    <property type="project" value="TreeGrafter"/>
</dbReference>
<dbReference type="EMBL" id="HG994580">
    <property type="protein sequence ID" value="CAF2761365.1"/>
    <property type="molecule type" value="Genomic_DNA"/>
</dbReference>
<reference evidence="2" key="1">
    <citation type="submission" date="2021-02" db="EMBL/GenBank/DDBJ databases">
        <authorList>
            <person name="Bekaert M."/>
        </authorList>
    </citation>
    <scope>NUCLEOTIDE SEQUENCE</scope>
    <source>
        <strain evidence="2">IoA-00</strain>
    </source>
</reference>
<dbReference type="InterPro" id="IPR008075">
    <property type="entry name" value="LIMR"/>
</dbReference>
<evidence type="ECO:0000313" key="2">
    <source>
        <dbReference type="EMBL" id="CAF2761365.1"/>
    </source>
</evidence>
<evidence type="ECO:0000256" key="1">
    <source>
        <dbReference type="ARBA" id="ARBA00010487"/>
    </source>
</evidence>
<dbReference type="Pfam" id="PF04791">
    <property type="entry name" value="LMBR1"/>
    <property type="match status" value="2"/>
</dbReference>
<sequence>MSEEILSDNDLGEEEFNNGVREITILVLMSLILYAGSYVFLSLFKRLDIEEEFLPNCWDDQIGLQFFGNKKGLLARAKETIVTLILFSLIILGMMYIIAALLDRDKDSIERILNVYSYLPFLYSCVSFLGVLMLLICTPIGFARLFTIVGDLVIKPTFMRNLEEEFYQAKFEEDSLRHKLNVHMQQLQLPIDSQSIPLSPLRNTTGNRLKNGQLMSYYQRNLSAISDKRENLAHACNARVWTRILGYPLIMISLLLLTSISLICVVNNVGQIIAGFRSLPLGQNTVDLGMTSLSALGVLGVVIEVLQIGYLFLTSLVGLYTIPLIRRIRPEIGKTSLTHLILNCGLFVVLSSALPLLCKILGISNFDLLGSFSEVKWLGNLYIILFYNAVFAVSASLCLFNKFTARVRQEIFRRLSLYFSTFIERKGLSVVTTPVTAVAYGSLKTE</sequence>
<protein>
    <submittedName>
        <fullName evidence="2">Protein LMBR1L</fullName>
    </submittedName>
</protein>